<protein>
    <recommendedName>
        <fullName evidence="1">SIS domain-containing protein</fullName>
    </recommendedName>
</protein>
<dbReference type="Pfam" id="PF01380">
    <property type="entry name" value="SIS"/>
    <property type="match status" value="1"/>
</dbReference>
<evidence type="ECO:0000259" key="1">
    <source>
        <dbReference type="Pfam" id="PF01380"/>
    </source>
</evidence>
<dbReference type="GO" id="GO:0003677">
    <property type="term" value="F:DNA binding"/>
    <property type="evidence" value="ECO:0007669"/>
    <property type="project" value="InterPro"/>
</dbReference>
<dbReference type="PANTHER" id="PTHR30514:SF18">
    <property type="entry name" value="RPIR-FAMILY TRANSCRIPTIONAL REGULATOR"/>
    <property type="match status" value="1"/>
</dbReference>
<reference evidence="2" key="1">
    <citation type="submission" date="2019-08" db="EMBL/GenBank/DDBJ databases">
        <authorList>
            <person name="Kucharzyk K."/>
            <person name="Murdoch R.W."/>
            <person name="Higgins S."/>
            <person name="Loffler F."/>
        </authorList>
    </citation>
    <scope>NUCLEOTIDE SEQUENCE</scope>
</reference>
<dbReference type="GO" id="GO:0097367">
    <property type="term" value="F:carbohydrate derivative binding"/>
    <property type="evidence" value="ECO:0007669"/>
    <property type="project" value="InterPro"/>
</dbReference>
<dbReference type="AlphaFoldDB" id="A0A645FLI2"/>
<dbReference type="InterPro" id="IPR046348">
    <property type="entry name" value="SIS_dom_sf"/>
</dbReference>
<dbReference type="Gene3D" id="3.40.50.10490">
    <property type="entry name" value="Glucose-6-phosphate isomerase like protein, domain 1"/>
    <property type="match status" value="1"/>
</dbReference>
<sequence>MPLDTPYELLVNAPKQSVVVGISFPRYSTWTVNVLCHAKENDLQTVAITDEYTSPLATYALHVVAIPYTPISFIDSFAAPISTLNCIILSIAQELGDKVSSRLEILERYWKANHLYEPSIL</sequence>
<dbReference type="EMBL" id="VSSQ01061989">
    <property type="protein sequence ID" value="MPN15265.1"/>
    <property type="molecule type" value="Genomic_DNA"/>
</dbReference>
<dbReference type="GO" id="GO:0003700">
    <property type="term" value="F:DNA-binding transcription factor activity"/>
    <property type="evidence" value="ECO:0007669"/>
    <property type="project" value="InterPro"/>
</dbReference>
<dbReference type="PANTHER" id="PTHR30514">
    <property type="entry name" value="GLUCOKINASE"/>
    <property type="match status" value="1"/>
</dbReference>
<gene>
    <name evidence="2" type="ORF">SDC9_162595</name>
</gene>
<organism evidence="2">
    <name type="scientific">bioreactor metagenome</name>
    <dbReference type="NCBI Taxonomy" id="1076179"/>
    <lineage>
        <taxon>unclassified sequences</taxon>
        <taxon>metagenomes</taxon>
        <taxon>ecological metagenomes</taxon>
    </lineage>
</organism>
<accession>A0A645FLI2</accession>
<comment type="caution">
    <text evidence="2">The sequence shown here is derived from an EMBL/GenBank/DDBJ whole genome shotgun (WGS) entry which is preliminary data.</text>
</comment>
<proteinExistence type="predicted"/>
<dbReference type="InterPro" id="IPR047640">
    <property type="entry name" value="RpiR-like"/>
</dbReference>
<feature type="domain" description="SIS" evidence="1">
    <location>
        <begin position="12"/>
        <end position="88"/>
    </location>
</feature>
<dbReference type="SUPFAM" id="SSF53697">
    <property type="entry name" value="SIS domain"/>
    <property type="match status" value="1"/>
</dbReference>
<dbReference type="GO" id="GO:1901135">
    <property type="term" value="P:carbohydrate derivative metabolic process"/>
    <property type="evidence" value="ECO:0007669"/>
    <property type="project" value="InterPro"/>
</dbReference>
<evidence type="ECO:0000313" key="2">
    <source>
        <dbReference type="EMBL" id="MPN15265.1"/>
    </source>
</evidence>
<dbReference type="InterPro" id="IPR001347">
    <property type="entry name" value="SIS_dom"/>
</dbReference>
<name>A0A645FLI2_9ZZZZ</name>